<dbReference type="InterPro" id="IPR038213">
    <property type="entry name" value="IFI6/IFI27-like_sf"/>
</dbReference>
<dbReference type="Pfam" id="PF06140">
    <property type="entry name" value="Ifi-6-16"/>
    <property type="match status" value="1"/>
</dbReference>
<dbReference type="STRING" id="42251.A0A2T6ZBL8"/>
<comment type="subcellular location">
    <subcellularLocation>
        <location evidence="1">Membrane</location>
        <topology evidence="1">Multi-pass membrane protein</topology>
    </subcellularLocation>
</comment>
<name>A0A2T6ZBL8_TUBBO</name>
<dbReference type="AlphaFoldDB" id="A0A2T6ZBL8"/>
<organism evidence="6 7">
    <name type="scientific">Tuber borchii</name>
    <name type="common">White truffle</name>
    <dbReference type="NCBI Taxonomy" id="42251"/>
    <lineage>
        <taxon>Eukaryota</taxon>
        <taxon>Fungi</taxon>
        <taxon>Dikarya</taxon>
        <taxon>Ascomycota</taxon>
        <taxon>Pezizomycotina</taxon>
        <taxon>Pezizomycetes</taxon>
        <taxon>Pezizales</taxon>
        <taxon>Tuberaceae</taxon>
        <taxon>Tuber</taxon>
    </lineage>
</organism>
<dbReference type="Proteomes" id="UP000244722">
    <property type="component" value="Unassembled WGS sequence"/>
</dbReference>
<dbReference type="PANTHER" id="PTHR16932">
    <property type="entry name" value="INTERFERON ALPHA-INDUCIBLE PROTEIN 27"/>
    <property type="match status" value="1"/>
</dbReference>
<evidence type="ECO:0000313" key="7">
    <source>
        <dbReference type="Proteomes" id="UP000244722"/>
    </source>
</evidence>
<dbReference type="OrthoDB" id="440424at2759"/>
<proteinExistence type="inferred from homology"/>
<keyword evidence="3" id="KW-0812">Transmembrane</keyword>
<sequence>MLLLLAFPAPVLTMFPVPVLMFLFPAPTLTMLLLLPVLSILPPPFIPWLPPLICIPLPPPMFSGELKHPIASDTTVGRRILLFAEEWPNQLSLYGNILRLCTSVLIKALSPEDEISNTEFWHSMYHLLNMFPAVESPRANKNIAIMVKDYAFKYAKEHPYLLALNIGLTVVGFSVPPFLGVLGFTRAGVGAGSTAAAWQSSLRAVPKGSLLSICQSIGATGSAPMITAAANVSRWALGGFAALQEMLGRREGGRDEDEPEPDRG</sequence>
<dbReference type="EMBL" id="NESQ01000450">
    <property type="protein sequence ID" value="PUU72873.1"/>
    <property type="molecule type" value="Genomic_DNA"/>
</dbReference>
<evidence type="ECO:0000256" key="3">
    <source>
        <dbReference type="ARBA" id="ARBA00022692"/>
    </source>
</evidence>
<evidence type="ECO:0000313" key="6">
    <source>
        <dbReference type="EMBL" id="PUU72873.1"/>
    </source>
</evidence>
<reference evidence="6 7" key="1">
    <citation type="submission" date="2017-04" db="EMBL/GenBank/DDBJ databases">
        <title>Draft genome sequence of Tuber borchii Vittad., a whitish edible truffle.</title>
        <authorList>
            <consortium name="DOE Joint Genome Institute"/>
            <person name="Murat C."/>
            <person name="Kuo A."/>
            <person name="Barry K.W."/>
            <person name="Clum A."/>
            <person name="Dockter R.B."/>
            <person name="Fauchery L."/>
            <person name="Iotti M."/>
            <person name="Kohler A."/>
            <person name="Labutti K."/>
            <person name="Lindquist E.A."/>
            <person name="Lipzen A."/>
            <person name="Ohm R.A."/>
            <person name="Wang M."/>
            <person name="Grigoriev I.V."/>
            <person name="Zambonelli A."/>
            <person name="Martin F.M."/>
        </authorList>
    </citation>
    <scope>NUCLEOTIDE SEQUENCE [LARGE SCALE GENOMIC DNA]</scope>
    <source>
        <strain evidence="6 7">Tbo3840</strain>
    </source>
</reference>
<keyword evidence="7" id="KW-1185">Reference proteome</keyword>
<comment type="similarity">
    <text evidence="2">Belongs to the IFI6/IFI27 family.</text>
</comment>
<dbReference type="PANTHER" id="PTHR16932:SF18">
    <property type="entry name" value="INTERFERON, ALPHA-INDUCIBLE PROTEIN 27-LIKE 2"/>
    <property type="match status" value="1"/>
</dbReference>
<dbReference type="InterPro" id="IPR009311">
    <property type="entry name" value="IFI6/IFI27-like"/>
</dbReference>
<keyword evidence="4" id="KW-1133">Transmembrane helix</keyword>
<dbReference type="Gene3D" id="6.10.110.10">
    <property type="match status" value="1"/>
</dbReference>
<comment type="caution">
    <text evidence="6">The sequence shown here is derived from an EMBL/GenBank/DDBJ whole genome shotgun (WGS) entry which is preliminary data.</text>
</comment>
<protein>
    <submittedName>
        <fullName evidence="6">Uncharacterized protein</fullName>
    </submittedName>
</protein>
<accession>A0A2T6ZBL8</accession>
<evidence type="ECO:0000256" key="4">
    <source>
        <dbReference type="ARBA" id="ARBA00022989"/>
    </source>
</evidence>
<keyword evidence="5" id="KW-0472">Membrane</keyword>
<dbReference type="GO" id="GO:0016020">
    <property type="term" value="C:membrane"/>
    <property type="evidence" value="ECO:0007669"/>
    <property type="project" value="UniProtKB-SubCell"/>
</dbReference>
<evidence type="ECO:0000256" key="2">
    <source>
        <dbReference type="ARBA" id="ARBA00007262"/>
    </source>
</evidence>
<gene>
    <name evidence="6" type="ORF">B9Z19DRAFT_611824</name>
</gene>
<evidence type="ECO:0000256" key="5">
    <source>
        <dbReference type="ARBA" id="ARBA00023136"/>
    </source>
</evidence>
<evidence type="ECO:0000256" key="1">
    <source>
        <dbReference type="ARBA" id="ARBA00004141"/>
    </source>
</evidence>